<dbReference type="Ensembl" id="ENSCSAVT00000004470.1">
    <property type="protein sequence ID" value="ENSCSAVP00000004406.1"/>
    <property type="gene ID" value="ENSCSAVG00000002605.1"/>
</dbReference>
<dbReference type="AlphaFoldDB" id="H2YGF7"/>
<keyword evidence="1" id="KW-0862">Zinc</keyword>
<dbReference type="InterPro" id="IPR036236">
    <property type="entry name" value="Znf_C2H2_sf"/>
</dbReference>
<evidence type="ECO:0000313" key="3">
    <source>
        <dbReference type="Ensembl" id="ENSCSAVP00000004406.1"/>
    </source>
</evidence>
<reference evidence="3" key="2">
    <citation type="submission" date="2025-08" db="UniProtKB">
        <authorList>
            <consortium name="Ensembl"/>
        </authorList>
    </citation>
    <scope>IDENTIFICATION</scope>
</reference>
<name>H2YGF7_CIOSA</name>
<evidence type="ECO:0000259" key="2">
    <source>
        <dbReference type="PROSITE" id="PS50157"/>
    </source>
</evidence>
<dbReference type="HOGENOM" id="CLU_1096362_0_0_1"/>
<dbReference type="InParanoid" id="H2YGF7"/>
<dbReference type="Gene3D" id="3.30.160.60">
    <property type="entry name" value="Classic Zinc Finger"/>
    <property type="match status" value="1"/>
</dbReference>
<keyword evidence="1" id="KW-0479">Metal-binding</keyword>
<dbReference type="PROSITE" id="PS50157">
    <property type="entry name" value="ZINC_FINGER_C2H2_2"/>
    <property type="match status" value="2"/>
</dbReference>
<evidence type="ECO:0000313" key="4">
    <source>
        <dbReference type="Proteomes" id="UP000007875"/>
    </source>
</evidence>
<proteinExistence type="predicted"/>
<keyword evidence="4" id="KW-1185">Reference proteome</keyword>
<keyword evidence="1" id="KW-0863">Zinc-finger</keyword>
<dbReference type="STRING" id="51511.ENSCSAVP00000004406"/>
<dbReference type="SUPFAM" id="SSF57667">
    <property type="entry name" value="beta-beta-alpha zinc fingers"/>
    <property type="match status" value="1"/>
</dbReference>
<accession>H2YGF7</accession>
<dbReference type="PROSITE" id="PS00028">
    <property type="entry name" value="ZINC_FINGER_C2H2_1"/>
    <property type="match status" value="2"/>
</dbReference>
<sequence length="254" mass="28391">MESDDIQRFMRYDEVVNPLPDLADIFLSNDGFCSMDIAHKDGEIQSLSGADSLFQYSQLHHPDASNILNLDKRENSIEDQGINGTKFSESVHSNPSRLEVSCLDEIPCNGGVNQLSTLNNCCDVTRKSKSPQSEAKLNGTEAKVVGVCGVCRFTYSTYKEKEDHMKGSDHICKREALSGTNFKMLAGETELLKAVEKLPQPCSVCKKPLPSLQEFLVHHRKHSGKIPFVCIRCKASFTKRSDLIYHIKKHLGEN</sequence>
<reference evidence="3" key="3">
    <citation type="submission" date="2025-09" db="UniProtKB">
        <authorList>
            <consortium name="Ensembl"/>
        </authorList>
    </citation>
    <scope>IDENTIFICATION</scope>
</reference>
<dbReference type="InterPro" id="IPR013087">
    <property type="entry name" value="Znf_C2H2_type"/>
</dbReference>
<dbReference type="SMART" id="SM00355">
    <property type="entry name" value="ZnF_C2H2"/>
    <property type="match status" value="3"/>
</dbReference>
<dbReference type="GO" id="GO:0008270">
    <property type="term" value="F:zinc ion binding"/>
    <property type="evidence" value="ECO:0007669"/>
    <property type="project" value="UniProtKB-KW"/>
</dbReference>
<organism evidence="3 4">
    <name type="scientific">Ciona savignyi</name>
    <name type="common">Pacific transparent sea squirt</name>
    <dbReference type="NCBI Taxonomy" id="51511"/>
    <lineage>
        <taxon>Eukaryota</taxon>
        <taxon>Metazoa</taxon>
        <taxon>Chordata</taxon>
        <taxon>Tunicata</taxon>
        <taxon>Ascidiacea</taxon>
        <taxon>Phlebobranchia</taxon>
        <taxon>Cionidae</taxon>
        <taxon>Ciona</taxon>
    </lineage>
</organism>
<feature type="domain" description="C2H2-type" evidence="2">
    <location>
        <begin position="228"/>
        <end position="254"/>
    </location>
</feature>
<feature type="domain" description="C2H2-type" evidence="2">
    <location>
        <begin position="200"/>
        <end position="227"/>
    </location>
</feature>
<reference evidence="4" key="1">
    <citation type="submission" date="2003-08" db="EMBL/GenBank/DDBJ databases">
        <authorList>
            <person name="Birren B."/>
            <person name="Nusbaum C."/>
            <person name="Abebe A."/>
            <person name="Abouelleil A."/>
            <person name="Adekoya E."/>
            <person name="Ait-zahra M."/>
            <person name="Allen N."/>
            <person name="Allen T."/>
            <person name="An P."/>
            <person name="Anderson M."/>
            <person name="Anderson S."/>
            <person name="Arachchi H."/>
            <person name="Armbruster J."/>
            <person name="Bachantsang P."/>
            <person name="Baldwin J."/>
            <person name="Barry A."/>
            <person name="Bayul T."/>
            <person name="Blitshsteyn B."/>
            <person name="Bloom T."/>
            <person name="Blye J."/>
            <person name="Boguslavskiy L."/>
            <person name="Borowsky M."/>
            <person name="Boukhgalter B."/>
            <person name="Brunache A."/>
            <person name="Butler J."/>
            <person name="Calixte N."/>
            <person name="Calvo S."/>
            <person name="Camarata J."/>
            <person name="Campo K."/>
            <person name="Chang J."/>
            <person name="Cheshatsang Y."/>
            <person name="Citroen M."/>
            <person name="Collymore A."/>
            <person name="Considine T."/>
            <person name="Cook A."/>
            <person name="Cooke P."/>
            <person name="Corum B."/>
            <person name="Cuomo C."/>
            <person name="David R."/>
            <person name="Dawoe T."/>
            <person name="Degray S."/>
            <person name="Dodge S."/>
            <person name="Dooley K."/>
            <person name="Dorje P."/>
            <person name="Dorjee K."/>
            <person name="Dorris L."/>
            <person name="Duffey N."/>
            <person name="Dupes A."/>
            <person name="Elkins T."/>
            <person name="Engels R."/>
            <person name="Erickson J."/>
            <person name="Farina A."/>
            <person name="Faro S."/>
            <person name="Ferreira P."/>
            <person name="Fischer H."/>
            <person name="Fitzgerald M."/>
            <person name="Foley K."/>
            <person name="Gage D."/>
            <person name="Galagan J."/>
            <person name="Gearin G."/>
            <person name="Gnerre S."/>
            <person name="Gnirke A."/>
            <person name="Goyette A."/>
            <person name="Graham J."/>
            <person name="Grandbois E."/>
            <person name="Gyaltsen K."/>
            <person name="Hafez N."/>
            <person name="Hagopian D."/>
            <person name="Hagos B."/>
            <person name="Hall J."/>
            <person name="Hatcher B."/>
            <person name="Heller A."/>
            <person name="Higgins H."/>
            <person name="Honan T."/>
            <person name="Horn A."/>
            <person name="Houde N."/>
            <person name="Hughes L."/>
            <person name="Hulme W."/>
            <person name="Husby E."/>
            <person name="Iliev I."/>
            <person name="Jaffe D."/>
            <person name="Jones C."/>
            <person name="Kamal M."/>
            <person name="Kamat A."/>
            <person name="Kamvysselis M."/>
            <person name="Karlsson E."/>
            <person name="Kells C."/>
            <person name="Kieu A."/>
            <person name="Kisner P."/>
            <person name="Kodira C."/>
            <person name="Kulbokas E."/>
            <person name="Labutti K."/>
            <person name="Lama D."/>
            <person name="Landers T."/>
            <person name="Leger J."/>
            <person name="Levine S."/>
            <person name="Lewis D."/>
            <person name="Lewis T."/>
            <person name="Lindblad-toh K."/>
            <person name="Liu X."/>
            <person name="Lokyitsang T."/>
            <person name="Lokyitsang Y."/>
            <person name="Lucien O."/>
            <person name="Lui A."/>
            <person name="Ma L.J."/>
            <person name="Mabbitt R."/>
            <person name="Macdonald J."/>
            <person name="Maclean C."/>
            <person name="Major J."/>
            <person name="Manning J."/>
            <person name="Marabella R."/>
            <person name="Maru K."/>
            <person name="Matthews C."/>
            <person name="Mauceli E."/>
            <person name="Mccarthy M."/>
            <person name="Mcdonough S."/>
            <person name="Mcghee T."/>
            <person name="Meldrim J."/>
            <person name="Meneus L."/>
            <person name="Mesirov J."/>
            <person name="Mihalev A."/>
            <person name="Mihova T."/>
            <person name="Mikkelsen T."/>
            <person name="Mlenga V."/>
            <person name="Moru K."/>
            <person name="Mozes J."/>
            <person name="Mulrain L."/>
            <person name="Munson G."/>
            <person name="Naylor J."/>
            <person name="Newes C."/>
            <person name="Nguyen C."/>
            <person name="Nguyen N."/>
            <person name="Nguyen T."/>
            <person name="Nicol R."/>
            <person name="Nielsen C."/>
            <person name="Nizzari M."/>
            <person name="Norbu C."/>
            <person name="Norbu N."/>
            <person name="O'donnell P."/>
            <person name="Okoawo O."/>
            <person name="O'leary S."/>
            <person name="Omotosho B."/>
            <person name="O'neill K."/>
            <person name="Osman S."/>
            <person name="Parker S."/>
            <person name="Perrin D."/>
            <person name="Phunkhang P."/>
            <person name="Piqani B."/>
            <person name="Purcell S."/>
            <person name="Rachupka T."/>
            <person name="Ramasamy U."/>
            <person name="Rameau R."/>
            <person name="Ray V."/>
            <person name="Raymond C."/>
            <person name="Retta R."/>
            <person name="Richardson S."/>
            <person name="Rise C."/>
            <person name="Rodriguez J."/>
            <person name="Rogers J."/>
            <person name="Rogov P."/>
            <person name="Rutman M."/>
            <person name="Schupbach R."/>
            <person name="Seaman C."/>
            <person name="Settipalli S."/>
            <person name="Sharpe T."/>
            <person name="Sheridan J."/>
            <person name="Sherpa N."/>
            <person name="Shi J."/>
            <person name="Smirnov S."/>
            <person name="Smith C."/>
            <person name="Sougnez C."/>
            <person name="Spencer B."/>
            <person name="Stalker J."/>
            <person name="Stange-thomann N."/>
            <person name="Stavropoulos S."/>
            <person name="Stetson K."/>
            <person name="Stone C."/>
            <person name="Stone S."/>
            <person name="Stubbs M."/>
            <person name="Talamas J."/>
            <person name="Tchuinga P."/>
            <person name="Tenzing P."/>
            <person name="Tesfaye S."/>
            <person name="Theodore J."/>
            <person name="Thoulutsang Y."/>
            <person name="Topham K."/>
            <person name="Towey S."/>
            <person name="Tsamla T."/>
            <person name="Tsomo N."/>
            <person name="Vallee D."/>
            <person name="Vassiliev H."/>
            <person name="Venkataraman V."/>
            <person name="Vinson J."/>
            <person name="Vo A."/>
            <person name="Wade C."/>
            <person name="Wang S."/>
            <person name="Wangchuk T."/>
            <person name="Wangdi T."/>
            <person name="Whittaker C."/>
            <person name="Wilkinson J."/>
            <person name="Wu Y."/>
            <person name="Wyman D."/>
            <person name="Yadav S."/>
            <person name="Yang S."/>
            <person name="Yang X."/>
            <person name="Yeager S."/>
            <person name="Yee E."/>
            <person name="Young G."/>
            <person name="Zainoun J."/>
            <person name="Zembeck L."/>
            <person name="Zimmer A."/>
            <person name="Zody M."/>
            <person name="Lander E."/>
        </authorList>
    </citation>
    <scope>NUCLEOTIDE SEQUENCE [LARGE SCALE GENOMIC DNA]</scope>
</reference>
<evidence type="ECO:0000256" key="1">
    <source>
        <dbReference type="PROSITE-ProRule" id="PRU00042"/>
    </source>
</evidence>
<dbReference type="Proteomes" id="UP000007875">
    <property type="component" value="Unassembled WGS sequence"/>
</dbReference>
<protein>
    <recommendedName>
        <fullName evidence="2">C2H2-type domain-containing protein</fullName>
    </recommendedName>
</protein>